<dbReference type="AlphaFoldDB" id="A0A5C8P9M8"/>
<dbReference type="RefSeq" id="WP_147851850.1">
    <property type="nucleotide sequence ID" value="NZ_VDUZ01000065.1"/>
</dbReference>
<sequence length="202" mass="21848">MTKLREPGSHHEALQQSLAMLGDAGAEAATGKSSGHLRACSNPDETREVLYVDAVQLSAAIAKAGGTPPLLTHLRLACERVQPMSAPAPADPRALLLDCVEAVGDLSGAFRQAMADGSVCARERQQMRALVADLRKRSDELWAALEDPQEERIAMLAAEQRAAIDVVHNMSVAGIRRETQLKRERARRISLQARLAEKGKGR</sequence>
<reference evidence="1 2" key="1">
    <citation type="submission" date="2019-06" db="EMBL/GenBank/DDBJ databases">
        <title>New taxonomy in bacterial strain CC-CFT640, isolated from vineyard.</title>
        <authorList>
            <person name="Lin S.-Y."/>
            <person name="Tsai C.-F."/>
            <person name="Young C.-C."/>
        </authorList>
    </citation>
    <scope>NUCLEOTIDE SEQUENCE [LARGE SCALE GENOMIC DNA]</scope>
    <source>
        <strain evidence="1 2">CC-CFT640</strain>
    </source>
</reference>
<gene>
    <name evidence="1" type="ORF">FHP25_35990</name>
</gene>
<proteinExistence type="predicted"/>
<protein>
    <submittedName>
        <fullName evidence="1">Uncharacterized protein</fullName>
    </submittedName>
</protein>
<comment type="caution">
    <text evidence="1">The sequence shown here is derived from an EMBL/GenBank/DDBJ whole genome shotgun (WGS) entry which is preliminary data.</text>
</comment>
<dbReference type="OrthoDB" id="7562030at2"/>
<name>A0A5C8P9M8_9HYPH</name>
<accession>A0A5C8P9M8</accession>
<dbReference type="Proteomes" id="UP000321638">
    <property type="component" value="Unassembled WGS sequence"/>
</dbReference>
<evidence type="ECO:0000313" key="2">
    <source>
        <dbReference type="Proteomes" id="UP000321638"/>
    </source>
</evidence>
<keyword evidence="2" id="KW-1185">Reference proteome</keyword>
<dbReference type="EMBL" id="VDUZ01000065">
    <property type="protein sequence ID" value="TXL70126.1"/>
    <property type="molecule type" value="Genomic_DNA"/>
</dbReference>
<evidence type="ECO:0000313" key="1">
    <source>
        <dbReference type="EMBL" id="TXL70126.1"/>
    </source>
</evidence>
<organism evidence="1 2">
    <name type="scientific">Vineibacter terrae</name>
    <dbReference type="NCBI Taxonomy" id="2586908"/>
    <lineage>
        <taxon>Bacteria</taxon>
        <taxon>Pseudomonadati</taxon>
        <taxon>Pseudomonadota</taxon>
        <taxon>Alphaproteobacteria</taxon>
        <taxon>Hyphomicrobiales</taxon>
        <taxon>Vineibacter</taxon>
    </lineage>
</organism>